<dbReference type="InterPro" id="IPR020631">
    <property type="entry name" value="THF_DH/CycHdrlase_NAD-bd_dom"/>
</dbReference>
<evidence type="ECO:0000256" key="16">
    <source>
        <dbReference type="ARBA" id="ARBA00022792"/>
    </source>
</evidence>
<keyword evidence="16" id="KW-0999">Mitochondrion inner membrane</keyword>
<comment type="subcellular location">
    <subcellularLocation>
        <location evidence="2">Cytoplasm</location>
    </subcellularLocation>
    <subcellularLocation>
        <location evidence="1">Mitochondrion inner membrane</location>
    </subcellularLocation>
</comment>
<dbReference type="InterPro" id="IPR000672">
    <property type="entry name" value="THF_DH/CycHdrlase"/>
</dbReference>
<keyword evidence="23" id="KW-0511">Multifunctional enzyme</keyword>
<evidence type="ECO:0000256" key="12">
    <source>
        <dbReference type="ARBA" id="ARBA00022490"/>
    </source>
</evidence>
<dbReference type="FunFam" id="3.40.50.10860:FF:000005">
    <property type="entry name" value="C-1-tetrahydrofolate synthase, cytoplasmic, putative"/>
    <property type="match status" value="1"/>
</dbReference>
<dbReference type="PANTHER" id="PTHR48099:SF5">
    <property type="entry name" value="C-1-TETRAHYDROFOLATE SYNTHASE, CYTOPLASMIC"/>
    <property type="match status" value="1"/>
</dbReference>
<evidence type="ECO:0000256" key="23">
    <source>
        <dbReference type="ARBA" id="ARBA00023268"/>
    </source>
</evidence>
<feature type="domain" description="Tetrahydrofolate dehydrogenase/cyclohydrolase catalytic" evidence="27">
    <location>
        <begin position="443"/>
        <end position="561"/>
    </location>
</feature>
<keyword evidence="22 26" id="KW-0472">Membrane</keyword>
<comment type="catalytic activity">
    <reaction evidence="24">
        <text>(6R)-5,10-methenyltetrahydrofolate + H2O = (6R)-10-formyltetrahydrofolate + H(+)</text>
        <dbReference type="Rhea" id="RHEA:23700"/>
        <dbReference type="ChEBI" id="CHEBI:15377"/>
        <dbReference type="ChEBI" id="CHEBI:15378"/>
        <dbReference type="ChEBI" id="CHEBI:57455"/>
        <dbReference type="ChEBI" id="CHEBI:195366"/>
        <dbReference type="EC" id="3.5.4.9"/>
    </reaction>
</comment>
<dbReference type="GO" id="GO:0006123">
    <property type="term" value="P:mitochondrial electron transport, cytochrome c to oxygen"/>
    <property type="evidence" value="ECO:0007669"/>
    <property type="project" value="InterPro"/>
</dbReference>
<keyword evidence="12" id="KW-0963">Cytoplasm</keyword>
<evidence type="ECO:0000256" key="6">
    <source>
        <dbReference type="ARBA" id="ARBA00009331"/>
    </source>
</evidence>
<dbReference type="Gene3D" id="4.10.91.10">
    <property type="entry name" value="Cytochrome c oxidase, subunit VIIa"/>
    <property type="match status" value="1"/>
</dbReference>
<evidence type="ECO:0000256" key="11">
    <source>
        <dbReference type="ARBA" id="ARBA00017592"/>
    </source>
</evidence>
<dbReference type="InterPro" id="IPR036539">
    <property type="entry name" value="Cyt_c_oxidase_su7a_sf"/>
</dbReference>
<dbReference type="GO" id="GO:0005743">
    <property type="term" value="C:mitochondrial inner membrane"/>
    <property type="evidence" value="ECO:0007669"/>
    <property type="project" value="UniProtKB-SubCell"/>
</dbReference>
<dbReference type="InterPro" id="IPR020628">
    <property type="entry name" value="Formate_THF_ligase_CS"/>
</dbReference>
<dbReference type="FunFam" id="3.40.50.300:FF:001123">
    <property type="entry name" value="C-1-tetrahydrofolate synthase, cytoplasmic isoform X2"/>
    <property type="match status" value="1"/>
</dbReference>
<protein>
    <recommendedName>
        <fullName evidence="11">C-1-tetrahydrofolate synthase, cytoplasmic</fullName>
        <ecNumber evidence="10">1.5.1.5</ecNumber>
        <ecNumber evidence="9">3.5.4.9</ecNumber>
        <ecNumber evidence="8">6.3.4.3</ecNumber>
    </recommendedName>
</protein>
<dbReference type="CDD" id="cd03880">
    <property type="entry name" value="M28_QC_like"/>
    <property type="match status" value="1"/>
</dbReference>
<evidence type="ECO:0000256" key="17">
    <source>
        <dbReference type="ARBA" id="ARBA00022801"/>
    </source>
</evidence>
<dbReference type="GO" id="GO:0035999">
    <property type="term" value="P:tetrahydrofolate interconversion"/>
    <property type="evidence" value="ECO:0007669"/>
    <property type="project" value="TreeGrafter"/>
</dbReference>
<dbReference type="GO" id="GO:0004477">
    <property type="term" value="F:methenyltetrahydrofolate cyclohydrolase activity"/>
    <property type="evidence" value="ECO:0007669"/>
    <property type="project" value="UniProtKB-EC"/>
</dbReference>
<dbReference type="SUPFAM" id="SSF51735">
    <property type="entry name" value="NAD(P)-binding Rossmann-fold domains"/>
    <property type="match status" value="1"/>
</dbReference>
<evidence type="ECO:0000256" key="3">
    <source>
        <dbReference type="ARBA" id="ARBA00004777"/>
    </source>
</evidence>
<dbReference type="SUPFAM" id="SSF81419">
    <property type="entry name" value="Mitochondrial cytochrome c oxidase subunit VIIa"/>
    <property type="match status" value="1"/>
</dbReference>
<dbReference type="Pfam" id="PF04389">
    <property type="entry name" value="Peptidase_M28"/>
    <property type="match status" value="1"/>
</dbReference>
<dbReference type="FunFam" id="3.10.410.10:FF:000001">
    <property type="entry name" value="Putative formate--tetrahydrofolate ligase"/>
    <property type="match status" value="1"/>
</dbReference>
<dbReference type="InterPro" id="IPR037457">
    <property type="entry name" value="M28_QC"/>
</dbReference>
<evidence type="ECO:0000256" key="2">
    <source>
        <dbReference type="ARBA" id="ARBA00004496"/>
    </source>
</evidence>
<evidence type="ECO:0000256" key="25">
    <source>
        <dbReference type="ARBA" id="ARBA00049033"/>
    </source>
</evidence>
<evidence type="ECO:0000256" key="7">
    <source>
        <dbReference type="ARBA" id="ARBA00011738"/>
    </source>
</evidence>
<dbReference type="GO" id="GO:0005829">
    <property type="term" value="C:cytosol"/>
    <property type="evidence" value="ECO:0007669"/>
    <property type="project" value="TreeGrafter"/>
</dbReference>
<evidence type="ECO:0000256" key="24">
    <source>
        <dbReference type="ARBA" id="ARBA00036357"/>
    </source>
</evidence>
<evidence type="ECO:0000256" key="21">
    <source>
        <dbReference type="ARBA" id="ARBA00023128"/>
    </source>
</evidence>
<keyword evidence="26" id="KW-1133">Transmembrane helix</keyword>
<dbReference type="InterPro" id="IPR036291">
    <property type="entry name" value="NAD(P)-bd_dom_sf"/>
</dbReference>
<keyword evidence="17" id="KW-0378">Hydrolase</keyword>
<comment type="catalytic activity">
    <reaction evidence="25">
        <text>(6S)-5,6,7,8-tetrahydrofolate + formate + ATP = (6R)-10-formyltetrahydrofolate + ADP + phosphate</text>
        <dbReference type="Rhea" id="RHEA:20221"/>
        <dbReference type="ChEBI" id="CHEBI:15740"/>
        <dbReference type="ChEBI" id="CHEBI:30616"/>
        <dbReference type="ChEBI" id="CHEBI:43474"/>
        <dbReference type="ChEBI" id="CHEBI:57453"/>
        <dbReference type="ChEBI" id="CHEBI:195366"/>
        <dbReference type="ChEBI" id="CHEBI:456216"/>
        <dbReference type="EC" id="6.3.4.3"/>
    </reaction>
</comment>
<dbReference type="Gene3D" id="1.10.8.770">
    <property type="match status" value="1"/>
</dbReference>
<dbReference type="EC" id="1.5.1.5" evidence="10"/>
<keyword evidence="19" id="KW-0521">NADP</keyword>
<keyword evidence="31" id="KW-1185">Reference proteome</keyword>
<dbReference type="Pfam" id="PF02882">
    <property type="entry name" value="THF_DHG_CYH_C"/>
    <property type="match status" value="1"/>
</dbReference>
<comment type="similarity">
    <text evidence="4">In the N-terminal section; belongs to the tetrahydrofolate dehydrogenase/cyclohydrolase family.</text>
</comment>
<keyword evidence="20" id="KW-0560">Oxidoreductase</keyword>
<evidence type="ECO:0000256" key="14">
    <source>
        <dbReference type="ARBA" id="ARBA00022598"/>
    </source>
</evidence>
<dbReference type="InterPro" id="IPR027417">
    <property type="entry name" value="P-loop_NTPase"/>
</dbReference>
<dbReference type="HAMAP" id="MF_01543">
    <property type="entry name" value="FTHFS"/>
    <property type="match status" value="1"/>
</dbReference>
<keyword evidence="13" id="KW-0554">One-carbon metabolism</keyword>
<evidence type="ECO:0000256" key="19">
    <source>
        <dbReference type="ARBA" id="ARBA00022857"/>
    </source>
</evidence>
<dbReference type="PRINTS" id="PR00085">
    <property type="entry name" value="THFDHDRGNASE"/>
</dbReference>
<dbReference type="InterPro" id="IPR007484">
    <property type="entry name" value="Peptidase_M28"/>
</dbReference>
<evidence type="ECO:0000256" key="9">
    <source>
        <dbReference type="ARBA" id="ARBA00012776"/>
    </source>
</evidence>
<dbReference type="InterPro" id="IPR020630">
    <property type="entry name" value="THF_DH/CycHdrlase_cat_dom"/>
</dbReference>
<dbReference type="InterPro" id="IPR020867">
    <property type="entry name" value="THF_DH/CycHdrlase_CS"/>
</dbReference>
<evidence type="ECO:0000256" key="4">
    <source>
        <dbReference type="ARBA" id="ARBA00005559"/>
    </source>
</evidence>
<evidence type="ECO:0000256" key="18">
    <source>
        <dbReference type="ARBA" id="ARBA00022840"/>
    </source>
</evidence>
<dbReference type="Gene3D" id="3.40.50.300">
    <property type="entry name" value="P-loop containing nucleotide triphosphate hydrolases"/>
    <property type="match status" value="2"/>
</dbReference>
<comment type="similarity">
    <text evidence="5">In the C-terminal section; belongs to the formate--tetrahydrofolate ligase family.</text>
</comment>
<keyword evidence="18" id="KW-0067">ATP-binding</keyword>
<evidence type="ECO:0000259" key="28">
    <source>
        <dbReference type="Pfam" id="PF02882"/>
    </source>
</evidence>
<dbReference type="Proteomes" id="UP001165289">
    <property type="component" value="Unassembled WGS sequence"/>
</dbReference>
<organism evidence="30 31">
    <name type="scientific">Oopsacas minuta</name>
    <dbReference type="NCBI Taxonomy" id="111878"/>
    <lineage>
        <taxon>Eukaryota</taxon>
        <taxon>Metazoa</taxon>
        <taxon>Porifera</taxon>
        <taxon>Hexactinellida</taxon>
        <taxon>Hexasterophora</taxon>
        <taxon>Lyssacinosida</taxon>
        <taxon>Leucopsacidae</taxon>
        <taxon>Oopsacas</taxon>
    </lineage>
</organism>
<dbReference type="Gene3D" id="3.40.50.10860">
    <property type="entry name" value="Leucine Dehydrogenase, chain A, domain 1"/>
    <property type="match status" value="1"/>
</dbReference>
<gene>
    <name evidence="30" type="ORF">LOD99_475</name>
</gene>
<comment type="caution">
    <text evidence="30">The sequence shown here is derived from an EMBL/GenBank/DDBJ whole genome shotgun (WGS) entry which is preliminary data.</text>
</comment>
<evidence type="ECO:0000259" key="27">
    <source>
        <dbReference type="Pfam" id="PF00763"/>
    </source>
</evidence>
<dbReference type="InterPro" id="IPR000559">
    <property type="entry name" value="Formate_THF_ligase"/>
</dbReference>
<evidence type="ECO:0000256" key="15">
    <source>
        <dbReference type="ARBA" id="ARBA00022741"/>
    </source>
</evidence>
<dbReference type="FunFam" id="3.40.50.300:FF:000245">
    <property type="entry name" value="C-1-tetrahydrofolate synthase, cytoplasmic"/>
    <property type="match status" value="1"/>
</dbReference>
<evidence type="ECO:0000256" key="22">
    <source>
        <dbReference type="ARBA" id="ARBA00023136"/>
    </source>
</evidence>
<dbReference type="GO" id="GO:0004329">
    <property type="term" value="F:formate-tetrahydrofolate ligase activity"/>
    <property type="evidence" value="ECO:0007669"/>
    <property type="project" value="UniProtKB-EC"/>
</dbReference>
<comment type="pathway">
    <text evidence="3">One-carbon metabolism; tetrahydrofolate interconversion.</text>
</comment>
<dbReference type="GO" id="GO:0016603">
    <property type="term" value="F:glutaminyl-peptide cyclotransferase activity"/>
    <property type="evidence" value="ECO:0007669"/>
    <property type="project" value="InterPro"/>
</dbReference>
<evidence type="ECO:0000256" key="26">
    <source>
        <dbReference type="SAM" id="Phobius"/>
    </source>
</evidence>
<keyword evidence="15" id="KW-0547">Nucleotide-binding</keyword>
<feature type="domain" description="Tetrahydrofolate dehydrogenase/cyclohydrolase NAD(P)-binding" evidence="28">
    <location>
        <begin position="581"/>
        <end position="728"/>
    </location>
</feature>
<keyword evidence="21" id="KW-0496">Mitochondrion</keyword>
<keyword evidence="26" id="KW-0812">Transmembrane</keyword>
<feature type="transmembrane region" description="Helical" evidence="26">
    <location>
        <begin position="6"/>
        <end position="28"/>
    </location>
</feature>
<comment type="subunit">
    <text evidence="7">Homodimer.</text>
</comment>
<comment type="similarity">
    <text evidence="6">Belongs to the cytochrome c oxidase VIIa family.</text>
</comment>
<evidence type="ECO:0000256" key="20">
    <source>
        <dbReference type="ARBA" id="ARBA00023002"/>
    </source>
</evidence>
<evidence type="ECO:0000256" key="10">
    <source>
        <dbReference type="ARBA" id="ARBA00012859"/>
    </source>
</evidence>
<dbReference type="PROSITE" id="PS00766">
    <property type="entry name" value="THF_DHG_CYH_1"/>
    <property type="match status" value="1"/>
</dbReference>
<keyword evidence="14" id="KW-0436">Ligase</keyword>
<dbReference type="SUPFAM" id="SSF53187">
    <property type="entry name" value="Zn-dependent exopeptidases"/>
    <property type="match status" value="1"/>
</dbReference>
<evidence type="ECO:0000259" key="29">
    <source>
        <dbReference type="Pfam" id="PF04389"/>
    </source>
</evidence>
<dbReference type="GO" id="GO:0005524">
    <property type="term" value="F:ATP binding"/>
    <property type="evidence" value="ECO:0007669"/>
    <property type="project" value="UniProtKB-KW"/>
</dbReference>
<evidence type="ECO:0000256" key="5">
    <source>
        <dbReference type="ARBA" id="ARBA00006985"/>
    </source>
</evidence>
<dbReference type="InterPro" id="IPR046346">
    <property type="entry name" value="Aminoacid_DH-like_N_sf"/>
</dbReference>
<evidence type="ECO:0000313" key="31">
    <source>
        <dbReference type="Proteomes" id="UP001165289"/>
    </source>
</evidence>
<proteinExistence type="inferred from homology"/>
<accession>A0AAV7KBP4</accession>
<evidence type="ECO:0000313" key="30">
    <source>
        <dbReference type="EMBL" id="KAI6657731.1"/>
    </source>
</evidence>
<dbReference type="Pfam" id="PF00763">
    <property type="entry name" value="THF_DHG_CYH"/>
    <property type="match status" value="1"/>
</dbReference>
<evidence type="ECO:0000256" key="8">
    <source>
        <dbReference type="ARBA" id="ARBA00012295"/>
    </source>
</evidence>
<dbReference type="EC" id="3.5.4.9" evidence="9"/>
<dbReference type="Gene3D" id="3.40.50.720">
    <property type="entry name" value="NAD(P)-binding Rossmann-like Domain"/>
    <property type="match status" value="1"/>
</dbReference>
<dbReference type="Pfam" id="PF01268">
    <property type="entry name" value="FTHFS"/>
    <property type="match status" value="1"/>
</dbReference>
<dbReference type="Gene3D" id="3.40.630.10">
    <property type="entry name" value="Zn peptidases"/>
    <property type="match status" value="1"/>
</dbReference>
<dbReference type="PROSITE" id="PS00721">
    <property type="entry name" value="FTHFS_1"/>
    <property type="match status" value="1"/>
</dbReference>
<reference evidence="30 31" key="1">
    <citation type="journal article" date="2023" name="BMC Biol.">
        <title>The compact genome of the sponge Oopsacas minuta (Hexactinellida) is lacking key metazoan core genes.</title>
        <authorList>
            <person name="Santini S."/>
            <person name="Schenkelaars Q."/>
            <person name="Jourda C."/>
            <person name="Duchesne M."/>
            <person name="Belahbib H."/>
            <person name="Rocher C."/>
            <person name="Selva M."/>
            <person name="Riesgo A."/>
            <person name="Vervoort M."/>
            <person name="Leys S.P."/>
            <person name="Kodjabachian L."/>
            <person name="Le Bivic A."/>
            <person name="Borchiellini C."/>
            <person name="Claverie J.M."/>
            <person name="Renard E."/>
        </authorList>
    </citation>
    <scope>NUCLEOTIDE SEQUENCE [LARGE SCALE GENOMIC DNA]</scope>
    <source>
        <strain evidence="30">SPO-2</strain>
    </source>
</reference>
<dbReference type="GO" id="GO:0045277">
    <property type="term" value="C:respiratory chain complex IV"/>
    <property type="evidence" value="ECO:0007669"/>
    <property type="project" value="InterPro"/>
</dbReference>
<dbReference type="EMBL" id="JAKMXF010000111">
    <property type="protein sequence ID" value="KAI6657731.1"/>
    <property type="molecule type" value="Genomic_DNA"/>
</dbReference>
<evidence type="ECO:0000256" key="13">
    <source>
        <dbReference type="ARBA" id="ARBA00022563"/>
    </source>
</evidence>
<dbReference type="EC" id="6.3.4.3" evidence="8"/>
<dbReference type="PROSITE" id="PS00767">
    <property type="entry name" value="THF_DHG_CYH_2"/>
    <property type="match status" value="1"/>
</dbReference>
<dbReference type="PANTHER" id="PTHR48099">
    <property type="entry name" value="C-1-TETRAHYDROFOLATE SYNTHASE, CYTOPLASMIC-RELATED"/>
    <property type="match status" value="1"/>
</dbReference>
<name>A0AAV7KBP4_9METZ</name>
<dbReference type="CDD" id="cd00477">
    <property type="entry name" value="FTHFS"/>
    <property type="match status" value="1"/>
</dbReference>
<dbReference type="SUPFAM" id="SSF52540">
    <property type="entry name" value="P-loop containing nucleoside triphosphate hydrolases"/>
    <property type="match status" value="1"/>
</dbReference>
<dbReference type="FunFam" id="3.40.50.720:FF:000006">
    <property type="entry name" value="Bifunctional protein FolD"/>
    <property type="match status" value="1"/>
</dbReference>
<dbReference type="CDD" id="cd01080">
    <property type="entry name" value="NAD_bind_m-THF_DH_Cyclohyd"/>
    <property type="match status" value="1"/>
</dbReference>
<dbReference type="GO" id="GO:0004488">
    <property type="term" value="F:methylenetetrahydrofolate dehydrogenase (NADP+) activity"/>
    <property type="evidence" value="ECO:0007669"/>
    <property type="project" value="UniProtKB-EC"/>
</dbReference>
<dbReference type="SUPFAM" id="SSF53223">
    <property type="entry name" value="Aminoacid dehydrogenase-like, N-terminal domain"/>
    <property type="match status" value="1"/>
</dbReference>
<dbReference type="PROSITE" id="PS00722">
    <property type="entry name" value="FTHFS_2"/>
    <property type="match status" value="1"/>
</dbReference>
<feature type="domain" description="Peptidase M28" evidence="29">
    <location>
        <begin position="117"/>
        <end position="337"/>
    </location>
</feature>
<dbReference type="Gene3D" id="3.10.410.10">
    <property type="entry name" value="Formyltetrahydrofolate synthetase, domain 3"/>
    <property type="match status" value="1"/>
</dbReference>
<dbReference type="HAMAP" id="MF_01576">
    <property type="entry name" value="THF_DHG_CYH"/>
    <property type="match status" value="1"/>
</dbReference>
<evidence type="ECO:0000256" key="1">
    <source>
        <dbReference type="ARBA" id="ARBA00004273"/>
    </source>
</evidence>
<sequence length="1369" mass="149704">MNQIYNVGILIVVGIVILLAYQGFICVYRSPTSTPAELEPTVEHDFSIDYVLSLSDVNNIFKTELPPILVPRVPDTESHTRVKEHILSRLRSLGEPWEVISHEFTDSTPHGTKNFTNIIATLYPSIERRLVLSAHYDSKLLAGGEFLGATDSALPCALLIDLVHSLNTVLKQKITPDSKETLQLIFLDGEEAFEHWTSRDSIYGARKLSEAFQNTELLSTGSGKKALDSISTFLLLDLLGDSNTAVYLYPQTTDKQAYNLMVRVESALKKRKFIPKYRTYFSSETRHAHIDDDHSPFLNKGVPVMHAISWPFPAVWHTLKDDLSALDRVTVKHLQKLFQVNMAEKTVITHYEHGYPYSAPSRRIRDLQRIFQSERTANIPIHLRGGLKDLRIYRALSFVSIVGSVYVLFNMYRLAMGERVLLPNSKLHYALKLHVLCMSAQLLRGKEIAAGIREGIKRTIDELRSKHPSFRPHLTIVQVGNEQDSNVYINMKKKAGAEIGIEVQHVKLGNTATEHEVVTELTALNTDPGVHGVILQLPLATSEKIDADNCTNSISPLKDVDGLTDDNAGKLSRGVMTGFTPCTPRGVMHLIKETGINLSGKTAVVLGRSKIVGAPMRDLLIAHDATVTTCHSRTQNLPQIVSAADVLVVAIRKPQMVKGDWLKPGSVVIDCGINSIPDSSKKSGYRLVGDVDFDSARETAGHITPVPGGVGPMTVAMLMQATLDAALRCQGASLASWSLRLLPLNLQKPVPSDLDIAKHQRAKGIELLAAEIGLLPSEVEAYGRDKAKISLSVLDRIKERPNGSYVLITAITPTPLGEGKSTTTIGLSQALGAGMRRNCIACIRQPSQGPTFGIKGGAAGGGYSQVIPMETFNLHLTGDIHAVTAANNLLAAAVDVRYFHESTQSDEALFERLTTDKQNAKRFSDSQVRRLVRLGIEERDPLLLTPEEKRKFSRLDIDKDRIIWHRVVDISDRFLRQMTVGESPTEKGHTRQTQMDISVASEIMAVLSLSKNLSDLKDKLGRMVVAYSTAGQPVTADDIGMRGAMAVLLKDALNPNLMQTMEGTPVLVHCGPFANIAHGNSSVLADLIALKLVGEQGFVVTEAGFGADIGMEKFCDIKCRYSGLSPDCVVMVASVRALKMHGGGPAVISGKPLDSVYKEENLPLVETGCSNLCKQIENAKLFGIPVVVCINRFSTDTDAELEIARDQAIKAGAFTAVVSNHWAEGSKGGKDLAEAVMQAVQQPRSFKFLYPLEMSIKDKIRMIATKIYGAADIEVSPEVQSIIDGLTRDGMDKLPVCMAKTHLSLSHDPSLKGAPCGFVVPIRDIRPSAGAGFLFPLLGPIMTMPGLPTRPAFIDIDLDSETGEIFGLF</sequence>